<accession>A0A7S1JDE4</accession>
<keyword evidence="1" id="KW-0175">Coiled coil</keyword>
<feature type="coiled-coil region" evidence="1">
    <location>
        <begin position="72"/>
        <end position="106"/>
    </location>
</feature>
<feature type="region of interest" description="Disordered" evidence="2">
    <location>
        <begin position="562"/>
        <end position="587"/>
    </location>
</feature>
<organism evidence="3">
    <name type="scientific">Eutreptiella gymnastica</name>
    <dbReference type="NCBI Taxonomy" id="73025"/>
    <lineage>
        <taxon>Eukaryota</taxon>
        <taxon>Discoba</taxon>
        <taxon>Euglenozoa</taxon>
        <taxon>Euglenida</taxon>
        <taxon>Spirocuta</taxon>
        <taxon>Euglenophyceae</taxon>
        <taxon>Eutreptiales</taxon>
        <taxon>Eutreptiaceae</taxon>
        <taxon>Eutreptiella</taxon>
    </lineage>
</organism>
<feature type="compositionally biased region" description="Low complexity" evidence="2">
    <location>
        <begin position="440"/>
        <end position="450"/>
    </location>
</feature>
<feature type="compositionally biased region" description="Pro residues" evidence="2">
    <location>
        <begin position="727"/>
        <end position="755"/>
    </location>
</feature>
<feature type="coiled-coil region" evidence="1">
    <location>
        <begin position="388"/>
        <end position="436"/>
    </location>
</feature>
<name>A0A7S1JDE4_9EUGL</name>
<evidence type="ECO:0000313" key="3">
    <source>
        <dbReference type="EMBL" id="CAD9040570.1"/>
    </source>
</evidence>
<sequence length="783" mass="84168">MPVLHELHGALGSCQHVGLQLQCLKDELSNLLHLKEVALSEDDIRGCFLKVCDLHKDVAHACTFLRPAADELQILNSLNSELEVEVKANRREKDEIQTKAEHHERAASIRIICNALRRAHYQQLTDGPQGSIILATVSSPGLLQLLAMPGFGAFAPQVLRLYRDTVERCIRQHRGYVSRQCGDAYLVAFPNIIRATEWACALQTELLHCDWPPGLLALREYAEVMRDGAPTALLRGPRTQIGMELGTPSTHRCPLTDRTLYADQFIHLVQGLCLSASMGLIALGPELTKQLRAQPFLRVGKVFKSSSSVVIHAGGLAPAGAPSPTPTPVWVMCPTSLEGRLSLQAVAARLKGERPIEVVVHNWWRADPEPQCTLKLREDTYTEQALRLTDEKKRNAEMQEELDAKNAEVRHLQAALQAAQTQNKELLVQIADHKQTAMGPLQSFSRSSSKSPRRPRTSNPLGSPDRRRGQLGPASTRSPECRRTGSVRSSTSSLSRGESEASHGSSEGSFGMKPPLGRPIESPGRWSQPQVPLLRPSSAAMPSPIRPLEGEPLSFTRAVTLPENQTPERPGPDKENTPPGPRGLDLSIPFLESAEPALHQASRLSLGSPKALAPSLASPKALAPCSSARGLGSVSGVPGNVLKDSQLNNRLALGDKSPKKSANRSKSPQAPKKSTAARRVEGPVFQQAPAKSKKQLFEPARLPASSSEGLATPASRSRTPSSLRPLQPGPESPPAFAGPPPPQPLPSIPRGPPPAGLAGQGQGGVLSLDPVGVPLACPGSPTP</sequence>
<evidence type="ECO:0000256" key="1">
    <source>
        <dbReference type="SAM" id="Coils"/>
    </source>
</evidence>
<dbReference type="Gene3D" id="3.30.70.1230">
    <property type="entry name" value="Nucleotide cyclase"/>
    <property type="match status" value="1"/>
</dbReference>
<dbReference type="InterPro" id="IPR029787">
    <property type="entry name" value="Nucleotide_cyclase"/>
</dbReference>
<dbReference type="AlphaFoldDB" id="A0A7S1JDE4"/>
<proteinExistence type="predicted"/>
<feature type="compositionally biased region" description="Low complexity" evidence="2">
    <location>
        <begin position="711"/>
        <end position="726"/>
    </location>
</feature>
<feature type="compositionally biased region" description="Low complexity" evidence="2">
    <location>
        <begin position="484"/>
        <end position="509"/>
    </location>
</feature>
<reference evidence="3" key="1">
    <citation type="submission" date="2021-01" db="EMBL/GenBank/DDBJ databases">
        <authorList>
            <person name="Corre E."/>
            <person name="Pelletier E."/>
            <person name="Niang G."/>
            <person name="Scheremetjew M."/>
            <person name="Finn R."/>
            <person name="Kale V."/>
            <person name="Holt S."/>
            <person name="Cochrane G."/>
            <person name="Meng A."/>
            <person name="Brown T."/>
            <person name="Cohen L."/>
        </authorList>
    </citation>
    <scope>NUCLEOTIDE SEQUENCE</scope>
    <source>
        <strain evidence="3">NIES-381</strain>
    </source>
</reference>
<dbReference type="EMBL" id="HBGA01140876">
    <property type="protein sequence ID" value="CAD9040570.1"/>
    <property type="molecule type" value="Transcribed_RNA"/>
</dbReference>
<protein>
    <recommendedName>
        <fullName evidence="4">Guanylate cyclase domain-containing protein</fullName>
    </recommendedName>
</protein>
<evidence type="ECO:0008006" key="4">
    <source>
        <dbReference type="Google" id="ProtNLM"/>
    </source>
</evidence>
<evidence type="ECO:0000256" key="2">
    <source>
        <dbReference type="SAM" id="MobiDB-lite"/>
    </source>
</evidence>
<feature type="compositionally biased region" description="Low complexity" evidence="2">
    <location>
        <begin position="604"/>
        <end position="628"/>
    </location>
</feature>
<dbReference type="PANTHER" id="PTHR43081">
    <property type="entry name" value="ADENYLATE CYCLASE, TERMINAL-DIFFERENTIATION SPECIFIC-RELATED"/>
    <property type="match status" value="1"/>
</dbReference>
<dbReference type="InterPro" id="IPR050697">
    <property type="entry name" value="Adenylyl/Guanylyl_Cyclase_3/4"/>
</dbReference>
<dbReference type="PANTHER" id="PTHR43081:SF1">
    <property type="entry name" value="ADENYLATE CYCLASE, TERMINAL-DIFFERENTIATION SPECIFIC"/>
    <property type="match status" value="1"/>
</dbReference>
<dbReference type="SUPFAM" id="SSF55073">
    <property type="entry name" value="Nucleotide cyclase"/>
    <property type="match status" value="1"/>
</dbReference>
<gene>
    <name evidence="3" type="ORF">EGYM00392_LOCUS51737</name>
</gene>
<feature type="region of interest" description="Disordered" evidence="2">
    <location>
        <begin position="601"/>
        <end position="783"/>
    </location>
</feature>
<feature type="region of interest" description="Disordered" evidence="2">
    <location>
        <begin position="437"/>
        <end position="550"/>
    </location>
</feature>